<dbReference type="Pfam" id="PF03003">
    <property type="entry name" value="Pox_G9-A16"/>
    <property type="match status" value="1"/>
</dbReference>
<keyword evidence="1" id="KW-0812">Transmembrane</keyword>
<protein>
    <submittedName>
        <fullName evidence="2">MC121</fullName>
    </submittedName>
</protein>
<sequence length="364" mass="40841">MGQTLTALRVEDTAVPGEKLLRVEYSRAADNTSVPFSEETQHFADDSLPEIRPRFCLLPEMAPAFCGGFLTPALRKRYLLARGEQCRSLSFRPGSLITDTRPPPKGMEQYVALGERCRFVRGDFLAQDRDLARCCTQPDAQDCPERLRNGYRTPDCDAAMASFCAAQPGSAQCLAWLDTRRAPALAAYADICARDLDSSYCSQFVNVSRPEFFAYSDSAILRYCRTHRARRECWCVAPPTPRVRNAEVFLGPRVCWLHECTDQSRDRKYLLFDQDVQRKKCQYVGCDITVDMLQLENASATLVSDCVGTDAPGDESPGTRSAHVPSLPVLPVTSALLAAAVLFYFLALYARRRVPDRPVRTRRR</sequence>
<dbReference type="EMBL" id="MH320549">
    <property type="protein sequence ID" value="AYO87926.1"/>
    <property type="molecule type" value="Genomic_DNA"/>
</dbReference>
<keyword evidence="1" id="KW-1133">Transmembrane helix</keyword>
<proteinExistence type="predicted"/>
<dbReference type="Proteomes" id="UP000317891">
    <property type="component" value="Segment"/>
</dbReference>
<dbReference type="Proteomes" id="UP000320664">
    <property type="component" value="Segment"/>
</dbReference>
<dbReference type="EMBL" id="MH320556">
    <property type="protein sequence ID" value="AYO89144.1"/>
    <property type="molecule type" value="Genomic_DNA"/>
</dbReference>
<organism evidence="2">
    <name type="scientific">Molluscum contagiosum virus subtype 2</name>
    <name type="common">MOCV</name>
    <name type="synonym">MCVII</name>
    <dbReference type="NCBI Taxonomy" id="10281"/>
    <lineage>
        <taxon>Viruses</taxon>
        <taxon>Varidnaviria</taxon>
        <taxon>Bamfordvirae</taxon>
        <taxon>Nucleocytoviricota</taxon>
        <taxon>Pokkesviricetes</taxon>
        <taxon>Chitovirales</taxon>
        <taxon>Poxviridae</taxon>
        <taxon>Chordopoxvirinae</taxon>
        <taxon>Molluscipoxvirus</taxon>
        <taxon>Molluscipoxvirus molluscum</taxon>
        <taxon>Molluscum contagiosum virus</taxon>
    </lineage>
</organism>
<dbReference type="Proteomes" id="UP000315637">
    <property type="component" value="Segment"/>
</dbReference>
<dbReference type="Proteomes" id="UP000320816">
    <property type="component" value="Segment"/>
</dbReference>
<keyword evidence="1" id="KW-0472">Membrane</keyword>
<dbReference type="InterPro" id="IPR004251">
    <property type="entry name" value="Pox_virus_G9/A16"/>
</dbReference>
<dbReference type="EMBL" id="KY040274">
    <property type="protein sequence ID" value="AQY16694.1"/>
    <property type="molecule type" value="Genomic_DNA"/>
</dbReference>
<evidence type="ECO:0000313" key="6">
    <source>
        <dbReference type="EMBL" id="AYO88266.1"/>
    </source>
</evidence>
<evidence type="ECO:0000313" key="2">
    <source>
        <dbReference type="EMBL" id="AQY16694.1"/>
    </source>
</evidence>
<evidence type="ECO:0000313" key="4">
    <source>
        <dbReference type="EMBL" id="AYO87926.1"/>
    </source>
</evidence>
<gene>
    <name evidence="2" type="primary">MC121L</name>
</gene>
<evidence type="ECO:0000256" key="1">
    <source>
        <dbReference type="SAM" id="Phobius"/>
    </source>
</evidence>
<evidence type="ECO:0000313" key="7">
    <source>
        <dbReference type="EMBL" id="AYO89144.1"/>
    </source>
</evidence>
<reference evidence="3" key="2">
    <citation type="journal article" date="2018" name="Viruses">
        <title>New Insights into the Evolutionary and Genomic Landscape of Molluscum Contagiosum Virus (MCV) based on Nine MCV1 and Six MCV2 Complete Genome Sequences.</title>
        <authorList>
            <person name="Zorec T."/>
            <person name="Kutnjak D."/>
            <person name="Hosnjak L."/>
            <person name="Kusar B."/>
            <person name="Trcko K."/>
            <person name="Kocjan B."/>
            <person name="Li Y."/>
            <person name="Krizmaric M."/>
            <person name="Miljkovic J."/>
            <person name="Ravnikar M."/>
            <person name="Poljak M."/>
        </authorList>
    </citation>
    <scope>NUCLEOTIDE SEQUENCE [LARGE SCALE GENOMIC DNA]</scope>
    <source>
        <strain evidence="3">MCV2_MB98</strain>
        <strain evidence="4">MCV2_MC313</strain>
        <strain evidence="5">MCV2_MC316</strain>
        <strain evidence="6">MCV2_MC332</strain>
        <strain evidence="7">MCV2_MC515</strain>
    </source>
</reference>
<evidence type="ECO:0000313" key="5">
    <source>
        <dbReference type="EMBL" id="AYO88096.1"/>
    </source>
</evidence>
<dbReference type="EMBL" id="MH320551">
    <property type="protein sequence ID" value="AYO88266.1"/>
    <property type="molecule type" value="Genomic_DNA"/>
</dbReference>
<reference evidence="2" key="1">
    <citation type="journal article" date="2017" name="J. Gen. Virol.">
        <title>Recombination events and variability among full-length genomes of co-circulating molluscum contagiosum virus subtypes 1 and 2.</title>
        <authorList>
            <person name="Lopez-Bueno A."/>
            <person name="Parras-Molto M."/>
            <person name="Lopez-Barrantes O."/>
            <person name="Belda S."/>
            <person name="Alejo A."/>
        </authorList>
    </citation>
    <scope>NUCLEOTIDE SEQUENCE</scope>
    <source>
        <strain evidence="2">Madrid 2016_1</strain>
    </source>
</reference>
<dbReference type="Proteomes" id="UP000317568">
    <property type="component" value="Genome"/>
</dbReference>
<evidence type="ECO:0000313" key="3">
    <source>
        <dbReference type="EMBL" id="AYO87756.1"/>
    </source>
</evidence>
<accession>A0A1S7DLV7</accession>
<dbReference type="EMBL" id="MH320548">
    <property type="protein sequence ID" value="AYO87756.1"/>
    <property type="molecule type" value="Genomic_DNA"/>
</dbReference>
<organismHost>
    <name type="scientific">Homo sapiens</name>
    <name type="common">Human</name>
    <dbReference type="NCBI Taxonomy" id="9606"/>
</organismHost>
<feature type="transmembrane region" description="Helical" evidence="1">
    <location>
        <begin position="329"/>
        <end position="350"/>
    </location>
</feature>
<dbReference type="EMBL" id="MH320550">
    <property type="protein sequence ID" value="AYO88096.1"/>
    <property type="molecule type" value="Genomic_DNA"/>
</dbReference>
<name>A0A1S7DLV7_MCV2</name>
<dbReference type="Proteomes" id="UP000319755">
    <property type="component" value="Genome"/>
</dbReference>
<reference evidence="3" key="3">
    <citation type="submission" date="2018-05" db="EMBL/GenBank/DDBJ databases">
        <authorList>
            <person name="Zorec T.M."/>
            <person name="Hosnjak L."/>
            <person name="Kutnjak D."/>
            <person name="Kusar B."/>
            <person name="Trcko K."/>
            <person name="Kocjan B.J."/>
            <person name="Li Y."/>
            <person name="Krizmaric M."/>
            <person name="Miljkovic J."/>
            <person name="Ravnikar M."/>
            <person name="Poljak M."/>
        </authorList>
    </citation>
    <scope>NUCLEOTIDE SEQUENCE</scope>
    <source>
        <strain evidence="3">MCV2_MB98</strain>
        <strain evidence="4">MCV2_MC313</strain>
        <strain evidence="5">MCV2_MC316</strain>
        <strain evidence="6">MCV2_MC332</strain>
        <strain evidence="7">MCV2_MC515</strain>
    </source>
</reference>